<dbReference type="PANTHER" id="PTHR42693:SF42">
    <property type="entry name" value="ARYLSULFATASE G"/>
    <property type="match status" value="1"/>
</dbReference>
<accession>A0A5C6M1D3</accession>
<dbReference type="EMBL" id="SRHE01000916">
    <property type="protein sequence ID" value="TWW07965.1"/>
    <property type="molecule type" value="Genomic_DNA"/>
</dbReference>
<dbReference type="PANTHER" id="PTHR42693">
    <property type="entry name" value="ARYLSULFATASE FAMILY MEMBER"/>
    <property type="match status" value="1"/>
</dbReference>
<comment type="cofactor">
    <cofactor evidence="1">
        <name>Ca(2+)</name>
        <dbReference type="ChEBI" id="CHEBI:29108"/>
    </cofactor>
</comment>
<feature type="non-terminal residue" evidence="8">
    <location>
        <position position="181"/>
    </location>
</feature>
<keyword evidence="3" id="KW-0479">Metal-binding</keyword>
<evidence type="ECO:0000256" key="6">
    <source>
        <dbReference type="ARBA" id="ARBA00022837"/>
    </source>
</evidence>
<sequence length="181" mass="20236">MPVQQGCDVWEAKQMMRVLWAVAVLVAAAATAGGLQAADRPNILFLLADDQCFSTLRAAGNDEIQTPNLDRLMARGTSFRRAYNSGGWHGAICVASRTMLNTGLQLWRARDAEKGLRKDWMQQGRLWPQLMTQAGYQTFLTGKWHVSVDAAQVFETVRHVRGGMPEQTEAGYNRPISREDR</sequence>
<name>A0A5C6M1D3_9PLAN</name>
<evidence type="ECO:0000256" key="5">
    <source>
        <dbReference type="ARBA" id="ARBA00022801"/>
    </source>
</evidence>
<evidence type="ECO:0000313" key="9">
    <source>
        <dbReference type="Proteomes" id="UP000321083"/>
    </source>
</evidence>
<proteinExistence type="inferred from homology"/>
<reference evidence="8 9" key="1">
    <citation type="submission" date="2019-08" db="EMBL/GenBank/DDBJ databases">
        <title>100 year-old enigma solved: identification of Planctomyces bekefii, the type genus and species of the phylum Planctomycetes.</title>
        <authorList>
            <person name="Svetlana D.N."/>
            <person name="Overmann J."/>
        </authorList>
    </citation>
    <scope>NUCLEOTIDE SEQUENCE [LARGE SCALE GENOMIC DNA]</scope>
    <source>
        <strain evidence="8">Phe10_nw2017</strain>
    </source>
</reference>
<evidence type="ECO:0000256" key="3">
    <source>
        <dbReference type="ARBA" id="ARBA00022723"/>
    </source>
</evidence>
<keyword evidence="6" id="KW-0106">Calcium</keyword>
<dbReference type="InterPro" id="IPR017850">
    <property type="entry name" value="Alkaline_phosphatase_core_sf"/>
</dbReference>
<keyword evidence="9" id="KW-1185">Reference proteome</keyword>
<evidence type="ECO:0000259" key="7">
    <source>
        <dbReference type="Pfam" id="PF00884"/>
    </source>
</evidence>
<organism evidence="8 9">
    <name type="scientific">Planctomyces bekefii</name>
    <dbReference type="NCBI Taxonomy" id="1653850"/>
    <lineage>
        <taxon>Bacteria</taxon>
        <taxon>Pseudomonadati</taxon>
        <taxon>Planctomycetota</taxon>
        <taxon>Planctomycetia</taxon>
        <taxon>Planctomycetales</taxon>
        <taxon>Planctomycetaceae</taxon>
        <taxon>Planctomyces</taxon>
    </lineage>
</organism>
<evidence type="ECO:0000256" key="1">
    <source>
        <dbReference type="ARBA" id="ARBA00001913"/>
    </source>
</evidence>
<keyword evidence="5" id="KW-0378">Hydrolase</keyword>
<reference evidence="8 9" key="2">
    <citation type="submission" date="2019-08" db="EMBL/GenBank/DDBJ databases">
        <authorList>
            <person name="Henke P."/>
        </authorList>
    </citation>
    <scope>NUCLEOTIDE SEQUENCE [LARGE SCALE GENOMIC DNA]</scope>
    <source>
        <strain evidence="8">Phe10_nw2017</strain>
    </source>
</reference>
<dbReference type="SUPFAM" id="SSF53649">
    <property type="entry name" value="Alkaline phosphatase-like"/>
    <property type="match status" value="1"/>
</dbReference>
<evidence type="ECO:0000256" key="4">
    <source>
        <dbReference type="ARBA" id="ARBA00022729"/>
    </source>
</evidence>
<evidence type="ECO:0000256" key="2">
    <source>
        <dbReference type="ARBA" id="ARBA00008779"/>
    </source>
</evidence>
<gene>
    <name evidence="8" type="ORF">E3A20_29070</name>
</gene>
<dbReference type="Pfam" id="PF00884">
    <property type="entry name" value="Sulfatase"/>
    <property type="match status" value="1"/>
</dbReference>
<feature type="domain" description="Sulfatase N-terminal" evidence="7">
    <location>
        <begin position="41"/>
        <end position="156"/>
    </location>
</feature>
<evidence type="ECO:0000313" key="8">
    <source>
        <dbReference type="EMBL" id="TWW07965.1"/>
    </source>
</evidence>
<dbReference type="Gene3D" id="3.40.720.10">
    <property type="entry name" value="Alkaline Phosphatase, subunit A"/>
    <property type="match status" value="1"/>
</dbReference>
<dbReference type="AlphaFoldDB" id="A0A5C6M1D3"/>
<comment type="similarity">
    <text evidence="2">Belongs to the sulfatase family.</text>
</comment>
<comment type="caution">
    <text evidence="8">The sequence shown here is derived from an EMBL/GenBank/DDBJ whole genome shotgun (WGS) entry which is preliminary data.</text>
</comment>
<protein>
    <recommendedName>
        <fullName evidence="7">Sulfatase N-terminal domain-containing protein</fullName>
    </recommendedName>
</protein>
<dbReference type="GO" id="GO:0046872">
    <property type="term" value="F:metal ion binding"/>
    <property type="evidence" value="ECO:0007669"/>
    <property type="project" value="UniProtKB-KW"/>
</dbReference>
<dbReference type="InterPro" id="IPR050738">
    <property type="entry name" value="Sulfatase"/>
</dbReference>
<dbReference type="Proteomes" id="UP000321083">
    <property type="component" value="Unassembled WGS sequence"/>
</dbReference>
<dbReference type="GO" id="GO:0004065">
    <property type="term" value="F:arylsulfatase activity"/>
    <property type="evidence" value="ECO:0007669"/>
    <property type="project" value="TreeGrafter"/>
</dbReference>
<keyword evidence="4" id="KW-0732">Signal</keyword>
<dbReference type="InterPro" id="IPR000917">
    <property type="entry name" value="Sulfatase_N"/>
</dbReference>